<dbReference type="EMBL" id="CP086358">
    <property type="protein sequence ID" value="UNI20240.1"/>
    <property type="molecule type" value="Genomic_DNA"/>
</dbReference>
<protein>
    <submittedName>
        <fullName evidence="2">Uncharacterized protein</fullName>
    </submittedName>
</protein>
<dbReference type="Proteomes" id="UP000829364">
    <property type="component" value="Chromosome 5"/>
</dbReference>
<organism evidence="2 3">
    <name type="scientific">Purpureocillium takamizusanense</name>
    <dbReference type="NCBI Taxonomy" id="2060973"/>
    <lineage>
        <taxon>Eukaryota</taxon>
        <taxon>Fungi</taxon>
        <taxon>Dikarya</taxon>
        <taxon>Ascomycota</taxon>
        <taxon>Pezizomycotina</taxon>
        <taxon>Sordariomycetes</taxon>
        <taxon>Hypocreomycetidae</taxon>
        <taxon>Hypocreales</taxon>
        <taxon>Ophiocordycipitaceae</taxon>
        <taxon>Purpureocillium</taxon>
    </lineage>
</organism>
<dbReference type="RefSeq" id="XP_047843721.1">
    <property type="nucleotide sequence ID" value="XM_047987735.1"/>
</dbReference>
<reference evidence="2" key="1">
    <citation type="submission" date="2021-11" db="EMBL/GenBank/DDBJ databases">
        <title>Purpureocillium_takamizusanense_genome.</title>
        <authorList>
            <person name="Nguyen N.-H."/>
        </authorList>
    </citation>
    <scope>NUCLEOTIDE SEQUENCE</scope>
    <source>
        <strain evidence="2">PT3</strain>
    </source>
</reference>
<accession>A0A9Q8VB87</accession>
<dbReference type="GeneID" id="72068294"/>
<keyword evidence="3" id="KW-1185">Reference proteome</keyword>
<proteinExistence type="predicted"/>
<evidence type="ECO:0000313" key="2">
    <source>
        <dbReference type="EMBL" id="UNI20240.1"/>
    </source>
</evidence>
<gene>
    <name evidence="2" type="ORF">JDV02_006345</name>
</gene>
<dbReference type="AlphaFoldDB" id="A0A9Q8VB87"/>
<feature type="compositionally biased region" description="Polar residues" evidence="1">
    <location>
        <begin position="103"/>
        <end position="119"/>
    </location>
</feature>
<evidence type="ECO:0000313" key="3">
    <source>
        <dbReference type="Proteomes" id="UP000829364"/>
    </source>
</evidence>
<feature type="region of interest" description="Disordered" evidence="1">
    <location>
        <begin position="96"/>
        <end position="119"/>
    </location>
</feature>
<evidence type="ECO:0000256" key="1">
    <source>
        <dbReference type="SAM" id="MobiDB-lite"/>
    </source>
</evidence>
<dbReference type="OrthoDB" id="1703270at2759"/>
<sequence>MLAGLAAAPHQPAPNLTPYLAQQQEQHQQPLAVHSDTQLQSADLLPVQPSQAAAETPAPRTQYASPYVTQVAINATHGFPVAHQPGTTNLAFDPSQPEFGAAAQNSQHMTQQNPGSWSQSKTWMSQEATDRAAFSRLMTNLHHIGVDKSPFIPQSPSEMAAHKAAFAEDRRKELEATLRQRENTAERRKHSGLTKEEQEQADVKVGPLFGGRQLSAAFSPVLGAPNCFNNNDPTPEHLRADWPTMAEYKEAPVGRYGRALPVPRMNVVDPGYAQAHPDAVYNPDGTIRWQAKLPVPNSHLLLPTSPPEEW</sequence>
<dbReference type="KEGG" id="ptkz:JDV02_006345"/>
<name>A0A9Q8VB87_9HYPO</name>
<feature type="region of interest" description="Disordered" evidence="1">
    <location>
        <begin position="181"/>
        <end position="200"/>
    </location>
</feature>